<dbReference type="AlphaFoldDB" id="A0A1E5LC11"/>
<dbReference type="Pfam" id="PF13743">
    <property type="entry name" value="Thioredoxin_5"/>
    <property type="match status" value="1"/>
</dbReference>
<comment type="function">
    <text evidence="2">Adapter protein required for efficient degradation of Spx by ClpXP under non-stress conditions. Interaction with Spx stabilizes Spx and exposes the C-terminus of Spx for recognition and proteolysis by ClpXP.</text>
</comment>
<comment type="caution">
    <text evidence="3">The sequence shown here is derived from an EMBL/GenBank/DDBJ whole genome shotgun (WGS) entry which is preliminary data.</text>
</comment>
<dbReference type="PANTHER" id="PTHR13887:SF47">
    <property type="entry name" value="CLPXP ADAPTER PROTEIN SPXH"/>
    <property type="match status" value="1"/>
</dbReference>
<evidence type="ECO:0000313" key="4">
    <source>
        <dbReference type="Proteomes" id="UP000095209"/>
    </source>
</evidence>
<protein>
    <recommendedName>
        <fullName evidence="2">ClpXP adapter protein SpxH</fullName>
    </recommendedName>
</protein>
<comment type="similarity">
    <text evidence="2">Belongs to the SpxH family.</text>
</comment>
<dbReference type="HAMAP" id="MF_02245">
    <property type="entry name" value="Adapter_SpxH"/>
    <property type="match status" value="1"/>
</dbReference>
<sequence length="296" mass="33871">MRVICHSAENNIGSKQSVKCKRPVEIYVFIDPLCAEAWALEPILKKLYLHYNDVFTIRHVITSKLQRLNLAKGNKPSNIAAVWEHTASRSGMSCDGDLWFEDPIATPYAASIGIKAAELQGKHAGVRFLRKMQETMFLKKQNVSKEEVLIKIAEKAGLDIHEFQKDLHSEGAVKAFQCDLKISGEMEIDRSPSLVFFNNENIDSEGLKVTGQYEYEVYEQILKDIFQRDIQPKPLPKIEQFLSHYSFVAAKEIEVVYNMTCKEVETMMRKLALKGEVKCVPVKYGTFWRYIGKKNT</sequence>
<dbReference type="Proteomes" id="UP000095209">
    <property type="component" value="Unassembled WGS sequence"/>
</dbReference>
<dbReference type="Gene3D" id="1.10.472.60">
    <property type="entry name" value="putative protein disulfide isomerase domain"/>
    <property type="match status" value="1"/>
</dbReference>
<keyword evidence="1 2" id="KW-0963">Cytoplasm</keyword>
<dbReference type="SUPFAM" id="SSF52833">
    <property type="entry name" value="Thioredoxin-like"/>
    <property type="match status" value="1"/>
</dbReference>
<evidence type="ECO:0000313" key="3">
    <source>
        <dbReference type="EMBL" id="OEH91607.1"/>
    </source>
</evidence>
<reference evidence="3 4" key="1">
    <citation type="submission" date="2016-08" db="EMBL/GenBank/DDBJ databases">
        <title>Genome of Bacillus solimangrovi GH2-4.</title>
        <authorList>
            <person name="Lim S."/>
            <person name="Kim B.-C."/>
        </authorList>
    </citation>
    <scope>NUCLEOTIDE SEQUENCE [LARGE SCALE GENOMIC DNA]</scope>
    <source>
        <strain evidence="3 4">GH2-4</strain>
    </source>
</reference>
<keyword evidence="4" id="KW-1185">Reference proteome</keyword>
<dbReference type="Gene3D" id="3.40.30.10">
    <property type="entry name" value="Glutaredoxin"/>
    <property type="match status" value="1"/>
</dbReference>
<dbReference type="EMBL" id="MJEH01000055">
    <property type="protein sequence ID" value="OEH91607.1"/>
    <property type="molecule type" value="Genomic_DNA"/>
</dbReference>
<dbReference type="STRING" id="1305675.BFG57_04340"/>
<dbReference type="PANTHER" id="PTHR13887">
    <property type="entry name" value="GLUTATHIONE S-TRANSFERASE KAPPA"/>
    <property type="match status" value="1"/>
</dbReference>
<comment type="subcellular location">
    <subcellularLocation>
        <location evidence="2">Cytoplasm</location>
    </subcellularLocation>
</comment>
<accession>A0A1E5LC11</accession>
<dbReference type="CDD" id="cd03025">
    <property type="entry name" value="DsbA_FrnE_like"/>
    <property type="match status" value="1"/>
</dbReference>
<name>A0A1E5LC11_9BACI</name>
<dbReference type="InterPro" id="IPR036249">
    <property type="entry name" value="Thioredoxin-like_sf"/>
</dbReference>
<organism evidence="3 4">
    <name type="scientific">Bacillus solimangrovi</name>
    <dbReference type="NCBI Taxonomy" id="1305675"/>
    <lineage>
        <taxon>Bacteria</taxon>
        <taxon>Bacillati</taxon>
        <taxon>Bacillota</taxon>
        <taxon>Bacilli</taxon>
        <taxon>Bacillales</taxon>
        <taxon>Bacillaceae</taxon>
        <taxon>Bacillus</taxon>
    </lineage>
</organism>
<evidence type="ECO:0000256" key="2">
    <source>
        <dbReference type="HAMAP-Rule" id="MF_02245"/>
    </source>
</evidence>
<gene>
    <name evidence="2" type="primary">spxH</name>
    <name evidence="3" type="ORF">BFG57_04340</name>
</gene>
<dbReference type="GO" id="GO:0005737">
    <property type="term" value="C:cytoplasm"/>
    <property type="evidence" value="ECO:0007669"/>
    <property type="project" value="UniProtKB-SubCell"/>
</dbReference>
<dbReference type="GO" id="GO:0016853">
    <property type="term" value="F:isomerase activity"/>
    <property type="evidence" value="ECO:0007669"/>
    <property type="project" value="UniProtKB-KW"/>
</dbReference>
<dbReference type="InterPro" id="IPR046404">
    <property type="entry name" value="Adapter_SpxH"/>
</dbReference>
<dbReference type="OrthoDB" id="9813770at2"/>
<comment type="subunit">
    <text evidence="2">Interacts with Spx.</text>
</comment>
<proteinExistence type="inferred from homology"/>
<evidence type="ECO:0000256" key="1">
    <source>
        <dbReference type="ARBA" id="ARBA00022490"/>
    </source>
</evidence>
<keyword evidence="3" id="KW-0413">Isomerase</keyword>